<accession>A0A4S8LKA4</accession>
<gene>
    <name evidence="2" type="ORF">K435DRAFT_865083</name>
</gene>
<name>A0A4S8LKA4_DENBC</name>
<feature type="compositionally biased region" description="Basic and acidic residues" evidence="1">
    <location>
        <begin position="55"/>
        <end position="106"/>
    </location>
</feature>
<feature type="region of interest" description="Disordered" evidence="1">
    <location>
        <begin position="55"/>
        <end position="110"/>
    </location>
</feature>
<protein>
    <submittedName>
        <fullName evidence="2">Uncharacterized protein</fullName>
    </submittedName>
</protein>
<organism evidence="2 3">
    <name type="scientific">Dendrothele bispora (strain CBS 962.96)</name>
    <dbReference type="NCBI Taxonomy" id="1314807"/>
    <lineage>
        <taxon>Eukaryota</taxon>
        <taxon>Fungi</taxon>
        <taxon>Dikarya</taxon>
        <taxon>Basidiomycota</taxon>
        <taxon>Agaricomycotina</taxon>
        <taxon>Agaricomycetes</taxon>
        <taxon>Agaricomycetidae</taxon>
        <taxon>Agaricales</taxon>
        <taxon>Agaricales incertae sedis</taxon>
        <taxon>Dendrothele</taxon>
    </lineage>
</organism>
<dbReference type="OrthoDB" id="2688210at2759"/>
<evidence type="ECO:0000313" key="3">
    <source>
        <dbReference type="Proteomes" id="UP000297245"/>
    </source>
</evidence>
<dbReference type="Proteomes" id="UP000297245">
    <property type="component" value="Unassembled WGS sequence"/>
</dbReference>
<keyword evidence="3" id="KW-1185">Reference proteome</keyword>
<proteinExistence type="predicted"/>
<evidence type="ECO:0000313" key="2">
    <source>
        <dbReference type="EMBL" id="THU89619.1"/>
    </source>
</evidence>
<sequence>MDPLQIDPNLETCPAFDTDIYQIIKTALINDPNSPNITNEEEAIQQLRNTWTAENEARKTRWEQQQEAEREEAAQRRQEAEEADRLQKEEEKKKTEEQKKEKEKTRIPIRPIPSSRGIQRLQDRLHPYAKKKLVARKFFPLWYCLPEASYEATEYERNLTEDTGFSLVKNLDTTYAVKAIDAAKPSPRAKPDKSLSWAEILEAKTVFLTNMPLGDYPPDHIRMFSQFYVNMETHHLLRTLRGKSAFVRYHAKVRWDWYETNEAGNTYNLVIINEDILRDCLNEVESEAMETTMSR</sequence>
<evidence type="ECO:0000256" key="1">
    <source>
        <dbReference type="SAM" id="MobiDB-lite"/>
    </source>
</evidence>
<dbReference type="EMBL" id="ML179361">
    <property type="protein sequence ID" value="THU89619.1"/>
    <property type="molecule type" value="Genomic_DNA"/>
</dbReference>
<reference evidence="2 3" key="1">
    <citation type="journal article" date="2019" name="Nat. Ecol. Evol.">
        <title>Megaphylogeny resolves global patterns of mushroom evolution.</title>
        <authorList>
            <person name="Varga T."/>
            <person name="Krizsan K."/>
            <person name="Foldi C."/>
            <person name="Dima B."/>
            <person name="Sanchez-Garcia M."/>
            <person name="Sanchez-Ramirez S."/>
            <person name="Szollosi G.J."/>
            <person name="Szarkandi J.G."/>
            <person name="Papp V."/>
            <person name="Albert L."/>
            <person name="Andreopoulos W."/>
            <person name="Angelini C."/>
            <person name="Antonin V."/>
            <person name="Barry K.W."/>
            <person name="Bougher N.L."/>
            <person name="Buchanan P."/>
            <person name="Buyck B."/>
            <person name="Bense V."/>
            <person name="Catcheside P."/>
            <person name="Chovatia M."/>
            <person name="Cooper J."/>
            <person name="Damon W."/>
            <person name="Desjardin D."/>
            <person name="Finy P."/>
            <person name="Geml J."/>
            <person name="Haridas S."/>
            <person name="Hughes K."/>
            <person name="Justo A."/>
            <person name="Karasinski D."/>
            <person name="Kautmanova I."/>
            <person name="Kiss B."/>
            <person name="Kocsube S."/>
            <person name="Kotiranta H."/>
            <person name="LaButti K.M."/>
            <person name="Lechner B.E."/>
            <person name="Liimatainen K."/>
            <person name="Lipzen A."/>
            <person name="Lukacs Z."/>
            <person name="Mihaltcheva S."/>
            <person name="Morgado L.N."/>
            <person name="Niskanen T."/>
            <person name="Noordeloos M.E."/>
            <person name="Ohm R.A."/>
            <person name="Ortiz-Santana B."/>
            <person name="Ovrebo C."/>
            <person name="Racz N."/>
            <person name="Riley R."/>
            <person name="Savchenko A."/>
            <person name="Shiryaev A."/>
            <person name="Soop K."/>
            <person name="Spirin V."/>
            <person name="Szebenyi C."/>
            <person name="Tomsovsky M."/>
            <person name="Tulloss R.E."/>
            <person name="Uehling J."/>
            <person name="Grigoriev I.V."/>
            <person name="Vagvolgyi C."/>
            <person name="Papp T."/>
            <person name="Martin F.M."/>
            <person name="Miettinen O."/>
            <person name="Hibbett D.S."/>
            <person name="Nagy L.G."/>
        </authorList>
    </citation>
    <scope>NUCLEOTIDE SEQUENCE [LARGE SCALE GENOMIC DNA]</scope>
    <source>
        <strain evidence="2 3">CBS 962.96</strain>
    </source>
</reference>
<dbReference type="AlphaFoldDB" id="A0A4S8LKA4"/>